<keyword evidence="8 12" id="KW-1133">Transmembrane helix</keyword>
<evidence type="ECO:0000313" key="15">
    <source>
        <dbReference type="EMBL" id="ORX80438.1"/>
    </source>
</evidence>
<dbReference type="PROSITE" id="PS50259">
    <property type="entry name" value="G_PROTEIN_RECEP_F3_4"/>
    <property type="match status" value="1"/>
</dbReference>
<proteinExistence type="predicted"/>
<evidence type="ECO:0000256" key="1">
    <source>
        <dbReference type="ARBA" id="ARBA00004141"/>
    </source>
</evidence>
<evidence type="ECO:0000256" key="9">
    <source>
        <dbReference type="ARBA" id="ARBA00023136"/>
    </source>
</evidence>
<evidence type="ECO:0000256" key="10">
    <source>
        <dbReference type="ARBA" id="ARBA00023237"/>
    </source>
</evidence>
<evidence type="ECO:0000259" key="13">
    <source>
        <dbReference type="PROSITE" id="PS50026"/>
    </source>
</evidence>
<feature type="disulfide bond" evidence="11">
    <location>
        <begin position="963"/>
        <end position="972"/>
    </location>
</feature>
<evidence type="ECO:0000256" key="8">
    <source>
        <dbReference type="ARBA" id="ARBA00022989"/>
    </source>
</evidence>
<keyword evidence="11" id="KW-0245">EGF-like domain</keyword>
<dbReference type="GO" id="GO:0016020">
    <property type="term" value="C:membrane"/>
    <property type="evidence" value="ECO:0007669"/>
    <property type="project" value="UniProtKB-SubCell"/>
</dbReference>
<reference evidence="15 16" key="2">
    <citation type="submission" date="2016-08" db="EMBL/GenBank/DDBJ databases">
        <title>Pervasive Adenine N6-methylation of Active Genes in Fungi.</title>
        <authorList>
            <consortium name="DOE Joint Genome Institute"/>
            <person name="Mondo S.J."/>
            <person name="Dannebaum R.O."/>
            <person name="Kuo R.C."/>
            <person name="Labutti K."/>
            <person name="Haridas S."/>
            <person name="Kuo A."/>
            <person name="Salamov A."/>
            <person name="Ahrendt S.R."/>
            <person name="Lipzen A."/>
            <person name="Sullivan W."/>
            <person name="Andreopoulos W.B."/>
            <person name="Clum A."/>
            <person name="Lindquist E."/>
            <person name="Daum C."/>
            <person name="Ramamoorthy G.K."/>
            <person name="Gryganskyi A."/>
            <person name="Culley D."/>
            <person name="Magnuson J.K."/>
            <person name="James T.Y."/>
            <person name="O'Malley M.A."/>
            <person name="Stajich J.E."/>
            <person name="Spatafora J.W."/>
            <person name="Visel A."/>
            <person name="Grigoriev I.V."/>
        </authorList>
    </citation>
    <scope>NUCLEOTIDE SEQUENCE [LARGE SCALE GENOMIC DNA]</scope>
    <source>
        <strain evidence="15 16">S4</strain>
    </source>
</reference>
<gene>
    <name evidence="15" type="ORF">BCR32DRAFT_268872</name>
</gene>
<evidence type="ECO:0000256" key="6">
    <source>
        <dbReference type="ARBA" id="ARBA00022692"/>
    </source>
</evidence>
<dbReference type="GO" id="GO:0004930">
    <property type="term" value="F:G protein-coupled receptor activity"/>
    <property type="evidence" value="ECO:0007669"/>
    <property type="project" value="InterPro"/>
</dbReference>
<keyword evidence="10" id="KW-0998">Cell outer membrane</keyword>
<keyword evidence="5" id="KW-0964">Secreted</keyword>
<feature type="transmembrane region" description="Helical" evidence="12">
    <location>
        <begin position="1210"/>
        <end position="1229"/>
    </location>
</feature>
<name>A0A1Y1X473_9FUNG</name>
<dbReference type="NCBIfam" id="TIGR01376">
    <property type="entry name" value="POMP_repeat"/>
    <property type="match status" value="1"/>
</dbReference>
<dbReference type="Pfam" id="PF00003">
    <property type="entry name" value="7tm_3"/>
    <property type="match status" value="1"/>
</dbReference>
<comment type="caution">
    <text evidence="11">Lacks conserved residue(s) required for the propagation of feature annotation.</text>
</comment>
<feature type="transmembrane region" description="Helical" evidence="12">
    <location>
        <begin position="1020"/>
        <end position="1039"/>
    </location>
</feature>
<keyword evidence="11" id="KW-1015">Disulfide bond</keyword>
<dbReference type="InterPro" id="IPR011050">
    <property type="entry name" value="Pectin_lyase_fold/virulence"/>
</dbReference>
<feature type="domain" description="G-protein coupled receptors family 3 profile" evidence="14">
    <location>
        <begin position="984"/>
        <end position="1070"/>
    </location>
</feature>
<dbReference type="SUPFAM" id="SSF51126">
    <property type="entry name" value="Pectin lyase-like"/>
    <property type="match status" value="2"/>
</dbReference>
<dbReference type="EMBL" id="MCFG01000145">
    <property type="protein sequence ID" value="ORX80438.1"/>
    <property type="molecule type" value="Genomic_DNA"/>
</dbReference>
<feature type="transmembrane region" description="Helical" evidence="12">
    <location>
        <begin position="986"/>
        <end position="1008"/>
    </location>
</feature>
<dbReference type="PROSITE" id="PS50026">
    <property type="entry name" value="EGF_3"/>
    <property type="match status" value="1"/>
</dbReference>
<feature type="domain" description="EGF-like" evidence="13">
    <location>
        <begin position="938"/>
        <end position="973"/>
    </location>
</feature>
<accession>A0A1Y1X473</accession>
<evidence type="ECO:0000256" key="3">
    <source>
        <dbReference type="ARBA" id="ARBA00004442"/>
    </source>
</evidence>
<comment type="caution">
    <text evidence="15">The sequence shown here is derived from an EMBL/GenBank/DDBJ whole genome shotgun (WGS) entry which is preliminary data.</text>
</comment>
<dbReference type="PROSITE" id="PS00022">
    <property type="entry name" value="EGF_1"/>
    <property type="match status" value="1"/>
</dbReference>
<dbReference type="PANTHER" id="PTHR11319:SF35">
    <property type="entry name" value="OUTER MEMBRANE PROTEIN PMPC-RELATED"/>
    <property type="match status" value="1"/>
</dbReference>
<feature type="transmembrane region" description="Helical" evidence="12">
    <location>
        <begin position="1051"/>
        <end position="1069"/>
    </location>
</feature>
<feature type="transmembrane region" description="Helical" evidence="12">
    <location>
        <begin position="1169"/>
        <end position="1190"/>
    </location>
</feature>
<dbReference type="InterPro" id="IPR017978">
    <property type="entry name" value="GPCR_3_C"/>
</dbReference>
<keyword evidence="9 12" id="KW-0472">Membrane</keyword>
<evidence type="ECO:0000256" key="12">
    <source>
        <dbReference type="SAM" id="Phobius"/>
    </source>
</evidence>
<dbReference type="Proteomes" id="UP000193944">
    <property type="component" value="Unassembled WGS sequence"/>
</dbReference>
<protein>
    <recommendedName>
        <fullName evidence="17">G-protein coupled receptors family 3 profile domain-containing protein</fullName>
    </recommendedName>
</protein>
<dbReference type="InterPro" id="IPR000742">
    <property type="entry name" value="EGF"/>
</dbReference>
<evidence type="ECO:0000256" key="4">
    <source>
        <dbReference type="ARBA" id="ARBA00004613"/>
    </source>
</evidence>
<sequence length="1344" mass="151832">MHYSVSITFILYLTIWLNINIIKTYAYNVGAKSNSCTGILSSSGNKNLTTSFITLINLANSWDSEACKNESYQVNIEKGTYKMDENIVSKAEVCYSYFEPEIFYYGISFFELKKNIEFIGEVNSKTKEPLTTFECPSIGFLGFLDVIYMNRSVTFKNIRFANCYRHWFKIVQFTSFDDDHQPEYKFENCLFEKNYDESIFFYEYVAGDTLANSFSVDIDGILASSTKRPLIFRINNSTFKDNHVWNRKKCGYNIDGTKGDCYFGEDEINLLKKEHPEYYKYLCSPSESDHGIASIMIITPLYYHCKINYGNCYGSLENTLFVSNSKFEYNTGGERGLFDLRCIGALFENNEYVNNWGLDDGLIFIYDTSISITGETVKNQHSLWGNSNALYQVYYSNLTISDSNFENIESQSSSIINILGISTRINITDSTFTDIVFPFENNAFGSVLTCTNCVIKNVKRTLSKNKPSIAGSTGNSYMNFINSEIYNVTSLPLFKISESSTLTFKNTIFHEIDSLANIGLLNIMSTASAVMDECEVHSVNFKKVLDSASFINLSSSGYLSINNTRVHDINIDGDYINVVGSDKDINSLYIENSTFENINSKTGSIIKTSTNECKFQIKNSKFINNIRTCDSEDDVLENCSGVITVNSNIGESTIDQCTFESNESGIGSAITLLNFDHIELNIQNTKFIKNYSINQGGAIYIKGTSYLDNKSNSLKMRNLEFIENRSNSGGAMYINLPGYKKESIKNSVFKNNIADNGGGVFYFPYNVTNNQPSFDGCVFEGNSASFGERYASDPKKIELKINKLESYNGEAFDPLVYRLKDEYNNVVSTSFEGGTFSLQNMVFVKALVVSKESTSPNNYQLAENIDVIGGTFGYFQNGNCSFNLEFYSKEPGDYKLMLYVSLSGYTYDIYNIIDLKMIECPSGLILRDTVESTYKKCVLAECDEEHKCVTGQGRCTADNVCTCEEGYTGDICDQQKLYNLKKSIKVYSMLLIIVGIAFACIFFIYVLIKKEKLIVKVSGILNLLFITLGCIVGFLSIFFDYGEPTKYSCALRELFINMGYVLVYTVLYFKMYSYIINNIPENITFSASTSLKSNQGDSKAGGAATSSLRVSKFDMSVDVKSGFNFVSTTNNGNDFLKQTNQNKRELESVANAVFRKQYIEGLRKSYHRIYAFILILFTLCLITTVCLYLKEDKLERTQMSDYTWAITCESQVFAPVPYAIHFLLLLILFTNVKKCYAISNIHAEAKHICYSLGVWLSLGPLVQLICVSMLNQTPNVRMAMMSFSIFSSNFIIDFFIVGLKMYAILRGCGDSTNYRKGKYAQFYNEPSVADKNTVGMETTNSFRQ</sequence>
<keyword evidence="16" id="KW-1185">Reference proteome</keyword>
<feature type="transmembrane region" description="Helical" evidence="12">
    <location>
        <begin position="1276"/>
        <end position="1297"/>
    </location>
</feature>
<reference evidence="15 16" key="1">
    <citation type="submission" date="2016-08" db="EMBL/GenBank/DDBJ databases">
        <title>A Parts List for Fungal Cellulosomes Revealed by Comparative Genomics.</title>
        <authorList>
            <consortium name="DOE Joint Genome Institute"/>
            <person name="Haitjema C.H."/>
            <person name="Gilmore S.P."/>
            <person name="Henske J.K."/>
            <person name="Solomon K.V."/>
            <person name="De Groot R."/>
            <person name="Kuo A."/>
            <person name="Mondo S.J."/>
            <person name="Salamov A.A."/>
            <person name="Labutti K."/>
            <person name="Zhao Z."/>
            <person name="Chiniquy J."/>
            <person name="Barry K."/>
            <person name="Brewer H.M."/>
            <person name="Purvine S.O."/>
            <person name="Wright A.T."/>
            <person name="Boxma B."/>
            <person name="Van Alen T."/>
            <person name="Hackstein J.H."/>
            <person name="Baker S.E."/>
            <person name="Grigoriev I.V."/>
            <person name="O'Malley M.A."/>
        </authorList>
    </citation>
    <scope>NUCLEOTIDE SEQUENCE [LARGE SCALE GENOMIC DNA]</scope>
    <source>
        <strain evidence="15 16">S4</strain>
    </source>
</reference>
<dbReference type="OrthoDB" id="2111585at2759"/>
<feature type="transmembrane region" description="Helical" evidence="12">
    <location>
        <begin position="1250"/>
        <end position="1270"/>
    </location>
</feature>
<dbReference type="PANTHER" id="PTHR11319">
    <property type="entry name" value="G PROTEIN-COUPLED RECEPTOR-RELATED"/>
    <property type="match status" value="1"/>
</dbReference>
<dbReference type="InterPro" id="IPR003368">
    <property type="entry name" value="POMP_repeat"/>
</dbReference>
<evidence type="ECO:0000256" key="11">
    <source>
        <dbReference type="PROSITE-ProRule" id="PRU00076"/>
    </source>
</evidence>
<comment type="subcellular location">
    <subcellularLocation>
        <location evidence="2">Cell envelope</location>
    </subcellularLocation>
    <subcellularLocation>
        <location evidence="3">Cell outer membrane</location>
    </subcellularLocation>
    <subcellularLocation>
        <location evidence="1">Membrane</location>
        <topology evidence="1">Multi-pass membrane protein</topology>
    </subcellularLocation>
    <subcellularLocation>
        <location evidence="4">Secreted</location>
    </subcellularLocation>
</comment>
<keyword evidence="6 12" id="KW-0812">Transmembrane</keyword>
<evidence type="ECO:0000256" key="2">
    <source>
        <dbReference type="ARBA" id="ARBA00004196"/>
    </source>
</evidence>
<evidence type="ECO:0000313" key="16">
    <source>
        <dbReference type="Proteomes" id="UP000193944"/>
    </source>
</evidence>
<dbReference type="PROSITE" id="PS01186">
    <property type="entry name" value="EGF_2"/>
    <property type="match status" value="1"/>
</dbReference>
<evidence type="ECO:0000256" key="5">
    <source>
        <dbReference type="ARBA" id="ARBA00022525"/>
    </source>
</evidence>
<organism evidence="15 16">
    <name type="scientific">Anaeromyces robustus</name>
    <dbReference type="NCBI Taxonomy" id="1754192"/>
    <lineage>
        <taxon>Eukaryota</taxon>
        <taxon>Fungi</taxon>
        <taxon>Fungi incertae sedis</taxon>
        <taxon>Chytridiomycota</taxon>
        <taxon>Chytridiomycota incertae sedis</taxon>
        <taxon>Neocallimastigomycetes</taxon>
        <taxon>Neocallimastigales</taxon>
        <taxon>Neocallimastigaceae</taxon>
        <taxon>Anaeromyces</taxon>
    </lineage>
</organism>
<evidence type="ECO:0000259" key="14">
    <source>
        <dbReference type="PROSITE" id="PS50259"/>
    </source>
</evidence>
<keyword evidence="7" id="KW-0732">Signal</keyword>
<evidence type="ECO:0000256" key="7">
    <source>
        <dbReference type="ARBA" id="ARBA00022729"/>
    </source>
</evidence>
<dbReference type="GO" id="GO:0005576">
    <property type="term" value="C:extracellular region"/>
    <property type="evidence" value="ECO:0007669"/>
    <property type="project" value="UniProtKB-SubCell"/>
</dbReference>
<evidence type="ECO:0008006" key="17">
    <source>
        <dbReference type="Google" id="ProtNLM"/>
    </source>
</evidence>
<dbReference type="Gene3D" id="2.10.25.10">
    <property type="entry name" value="Laminin"/>
    <property type="match status" value="1"/>
</dbReference>